<dbReference type="EC" id="2.7.7.18" evidence="11"/>
<evidence type="ECO:0000313" key="13">
    <source>
        <dbReference type="EMBL" id="BAT58658.1"/>
    </source>
</evidence>
<proteinExistence type="inferred from homology"/>
<dbReference type="NCBIfam" id="NF000843">
    <property type="entry name" value="PRK00071.2-2"/>
    <property type="match status" value="1"/>
</dbReference>
<evidence type="ECO:0000256" key="10">
    <source>
        <dbReference type="ARBA" id="ARBA00048721"/>
    </source>
</evidence>
<keyword evidence="6 11" id="KW-0548">Nucleotidyltransferase</keyword>
<keyword evidence="8 11" id="KW-0067">ATP-binding</keyword>
<evidence type="ECO:0000313" key="14">
    <source>
        <dbReference type="Proteomes" id="UP000236884"/>
    </source>
</evidence>
<dbReference type="InterPro" id="IPR004821">
    <property type="entry name" value="Cyt_trans-like"/>
</dbReference>
<evidence type="ECO:0000259" key="12">
    <source>
        <dbReference type="Pfam" id="PF01467"/>
    </source>
</evidence>
<dbReference type="RefSeq" id="WP_096352918.1">
    <property type="nucleotide sequence ID" value="NZ_AP014946.1"/>
</dbReference>
<evidence type="ECO:0000256" key="2">
    <source>
        <dbReference type="ARBA" id="ARBA00005019"/>
    </source>
</evidence>
<evidence type="ECO:0000256" key="4">
    <source>
        <dbReference type="ARBA" id="ARBA00022642"/>
    </source>
</evidence>
<evidence type="ECO:0000256" key="6">
    <source>
        <dbReference type="ARBA" id="ARBA00022695"/>
    </source>
</evidence>
<dbReference type="GO" id="GO:0009435">
    <property type="term" value="P:NAD+ biosynthetic process"/>
    <property type="evidence" value="ECO:0007669"/>
    <property type="project" value="UniProtKB-UniRule"/>
</dbReference>
<dbReference type="NCBIfam" id="TIGR00482">
    <property type="entry name" value="nicotinate (nicotinamide) nucleotide adenylyltransferase"/>
    <property type="match status" value="1"/>
</dbReference>
<dbReference type="PANTHER" id="PTHR39321">
    <property type="entry name" value="NICOTINATE-NUCLEOTIDE ADENYLYLTRANSFERASE-RELATED"/>
    <property type="match status" value="1"/>
</dbReference>
<accession>A0A0S3PRU1</accession>
<name>A0A0S3PRU1_9BRAD</name>
<reference evidence="13 14" key="1">
    <citation type="submission" date="2015-08" db="EMBL/GenBank/DDBJ databases">
        <title>Investigation of the bacterial diversity of lava forest soil.</title>
        <authorList>
            <person name="Lee J.S."/>
        </authorList>
    </citation>
    <scope>NUCLEOTIDE SEQUENCE [LARGE SCALE GENOMIC DNA]</scope>
    <source>
        <strain evidence="13 14">GJW-30</strain>
    </source>
</reference>
<dbReference type="HAMAP" id="MF_00244">
    <property type="entry name" value="NaMN_adenylyltr"/>
    <property type="match status" value="1"/>
</dbReference>
<keyword evidence="5 11" id="KW-0808">Transferase</keyword>
<evidence type="ECO:0000256" key="8">
    <source>
        <dbReference type="ARBA" id="ARBA00022840"/>
    </source>
</evidence>
<dbReference type="KEGG" id="vgo:GJW-30_1_01185"/>
<dbReference type="UniPathway" id="UPA00253">
    <property type="reaction ID" value="UER00332"/>
</dbReference>
<feature type="domain" description="Cytidyltransferase-like" evidence="12">
    <location>
        <begin position="15"/>
        <end position="194"/>
    </location>
</feature>
<comment type="function">
    <text evidence="1 11">Catalyzes the reversible adenylation of nicotinate mononucleotide (NaMN) to nicotinic acid adenine dinucleotide (NaAD).</text>
</comment>
<keyword evidence="9 11" id="KW-0520">NAD</keyword>
<dbReference type="Proteomes" id="UP000236884">
    <property type="component" value="Chromosome"/>
</dbReference>
<dbReference type="SUPFAM" id="SSF52374">
    <property type="entry name" value="Nucleotidylyl transferase"/>
    <property type="match status" value="1"/>
</dbReference>
<dbReference type="GO" id="GO:0005524">
    <property type="term" value="F:ATP binding"/>
    <property type="evidence" value="ECO:0007669"/>
    <property type="project" value="UniProtKB-KW"/>
</dbReference>
<dbReference type="Pfam" id="PF01467">
    <property type="entry name" value="CTP_transf_like"/>
    <property type="match status" value="1"/>
</dbReference>
<protein>
    <recommendedName>
        <fullName evidence="11">Probable nicotinate-nucleotide adenylyltransferase</fullName>
        <ecNumber evidence="11">2.7.7.18</ecNumber>
    </recommendedName>
    <alternativeName>
        <fullName evidence="11">Deamido-NAD(+) diphosphorylase</fullName>
    </alternativeName>
    <alternativeName>
        <fullName evidence="11">Deamido-NAD(+) pyrophosphorylase</fullName>
    </alternativeName>
    <alternativeName>
        <fullName evidence="11">Nicotinate mononucleotide adenylyltransferase</fullName>
        <shortName evidence="11">NaMN adenylyltransferase</shortName>
    </alternativeName>
</protein>
<dbReference type="GO" id="GO:0004515">
    <property type="term" value="F:nicotinate-nucleotide adenylyltransferase activity"/>
    <property type="evidence" value="ECO:0007669"/>
    <property type="project" value="UniProtKB-UniRule"/>
</dbReference>
<dbReference type="NCBIfam" id="NF000845">
    <property type="entry name" value="PRK00071.2-4"/>
    <property type="match status" value="1"/>
</dbReference>
<evidence type="ECO:0000256" key="7">
    <source>
        <dbReference type="ARBA" id="ARBA00022741"/>
    </source>
</evidence>
<evidence type="ECO:0000256" key="5">
    <source>
        <dbReference type="ARBA" id="ARBA00022679"/>
    </source>
</evidence>
<comment type="catalytic activity">
    <reaction evidence="10 11">
        <text>nicotinate beta-D-ribonucleotide + ATP + H(+) = deamido-NAD(+) + diphosphate</text>
        <dbReference type="Rhea" id="RHEA:22860"/>
        <dbReference type="ChEBI" id="CHEBI:15378"/>
        <dbReference type="ChEBI" id="CHEBI:30616"/>
        <dbReference type="ChEBI" id="CHEBI:33019"/>
        <dbReference type="ChEBI" id="CHEBI:57502"/>
        <dbReference type="ChEBI" id="CHEBI:58437"/>
        <dbReference type="EC" id="2.7.7.18"/>
    </reaction>
</comment>
<comment type="similarity">
    <text evidence="3 11">Belongs to the NadD family.</text>
</comment>
<keyword evidence="7 11" id="KW-0547">Nucleotide-binding</keyword>
<sequence length="198" mass="22272">MIARLPPSAGLRIGLFGGSFNPPHAAHRAITLLAMKRLHLDFVWWIVSPGNPLKDTRGLPPLAERLAAARRVANHPRIVVTDVEQQIGTRYTVDTLRYLRERCPRARFVWISGADVLEEFHRWRAWDEIFEMVPLCFMDRGGETLDALGSPAAQRFSRARWPEERAAQLAGMKPPAWVFVHGMKSTLSSSAIRAGIAK</sequence>
<dbReference type="Gene3D" id="3.40.50.620">
    <property type="entry name" value="HUPs"/>
    <property type="match status" value="1"/>
</dbReference>
<dbReference type="OrthoDB" id="5295945at2"/>
<dbReference type="AlphaFoldDB" id="A0A0S3PRU1"/>
<dbReference type="PANTHER" id="PTHR39321:SF3">
    <property type="entry name" value="PHOSPHOPANTETHEINE ADENYLYLTRANSFERASE"/>
    <property type="match status" value="1"/>
</dbReference>
<keyword evidence="4 11" id="KW-0662">Pyridine nucleotide biosynthesis</keyword>
<dbReference type="CDD" id="cd02165">
    <property type="entry name" value="NMNAT"/>
    <property type="match status" value="1"/>
</dbReference>
<dbReference type="EMBL" id="AP014946">
    <property type="protein sequence ID" value="BAT58658.1"/>
    <property type="molecule type" value="Genomic_DNA"/>
</dbReference>
<dbReference type="InterPro" id="IPR014729">
    <property type="entry name" value="Rossmann-like_a/b/a_fold"/>
</dbReference>
<evidence type="ECO:0000256" key="9">
    <source>
        <dbReference type="ARBA" id="ARBA00023027"/>
    </source>
</evidence>
<dbReference type="InterPro" id="IPR005248">
    <property type="entry name" value="NadD/NMNAT"/>
</dbReference>
<evidence type="ECO:0000256" key="3">
    <source>
        <dbReference type="ARBA" id="ARBA00009014"/>
    </source>
</evidence>
<evidence type="ECO:0000256" key="1">
    <source>
        <dbReference type="ARBA" id="ARBA00002324"/>
    </source>
</evidence>
<organism evidence="13 14">
    <name type="scientific">Variibacter gotjawalensis</name>
    <dbReference type="NCBI Taxonomy" id="1333996"/>
    <lineage>
        <taxon>Bacteria</taxon>
        <taxon>Pseudomonadati</taxon>
        <taxon>Pseudomonadota</taxon>
        <taxon>Alphaproteobacteria</taxon>
        <taxon>Hyphomicrobiales</taxon>
        <taxon>Nitrobacteraceae</taxon>
        <taxon>Variibacter</taxon>
    </lineage>
</organism>
<keyword evidence="14" id="KW-1185">Reference proteome</keyword>
<comment type="pathway">
    <text evidence="2 11">Cofactor biosynthesis; NAD(+) biosynthesis; deamido-NAD(+) from nicotinate D-ribonucleotide: step 1/1.</text>
</comment>
<evidence type="ECO:0000256" key="11">
    <source>
        <dbReference type="HAMAP-Rule" id="MF_00244"/>
    </source>
</evidence>
<gene>
    <name evidence="11 13" type="primary">nadD</name>
    <name evidence="13" type="ORF">GJW-30_1_01185</name>
</gene>